<gene>
    <name evidence="2" type="ORF">QC761_309940</name>
</gene>
<dbReference type="InterPro" id="IPR004843">
    <property type="entry name" value="Calcineurin-like_PHP"/>
</dbReference>
<dbReference type="InterPro" id="IPR051693">
    <property type="entry name" value="UPF0046_metallophosphoest"/>
</dbReference>
<dbReference type="Proteomes" id="UP001322138">
    <property type="component" value="Unassembled WGS sequence"/>
</dbReference>
<comment type="caution">
    <text evidence="2">The sequence shown here is derived from an EMBL/GenBank/DDBJ whole genome shotgun (WGS) entry which is preliminary data.</text>
</comment>
<protein>
    <recommendedName>
        <fullName evidence="1">Calcineurin-like phosphoesterase domain-containing protein</fullName>
    </recommendedName>
</protein>
<dbReference type="CDD" id="cd07379">
    <property type="entry name" value="MPP_239FB"/>
    <property type="match status" value="1"/>
</dbReference>
<sequence>MPSLGGTARLVVARALSTITTNQNAIPGSFQSECFGSAVYPSHFPPFFWCLAREYSVYIQNFSTLVFPRRLPQATSQFPASGSPLSLMSGLDALLNRPRPSAWQRFVQQPCIFLAHKLYTWRQIIPIQPIHPVSVVCISDTHNSQPALPDGDILIHAGDLTQSGSLQELQTAVTWLRAQSHPVKIVVAGNHDLLLDESYTGHRGDNFNAGKAAGKMINWGDIIYLENSETTVTCANGRQLRVYGSPRSPRHGNWAFQYHRSKDVWTGATPKGVDILITHGPPRAHLDLQRLGCDYLLRELWRVRPKLHVFGHVHEGAGTEWLQFDGLQRAYEDTVITGGGFWNLLWTLKAFLLTLFGTAAEAKYLLVNAAMVGGLRDDERRRPVKVMI</sequence>
<accession>A0ABR0FAH0</accession>
<evidence type="ECO:0000313" key="3">
    <source>
        <dbReference type="Proteomes" id="UP001322138"/>
    </source>
</evidence>
<reference evidence="2 3" key="1">
    <citation type="journal article" date="2023" name="bioRxiv">
        <title>High-quality genome assemblies of four members of thePodospora anserinaspecies complex.</title>
        <authorList>
            <person name="Ament-Velasquez S.L."/>
            <person name="Vogan A.A."/>
            <person name="Wallerman O."/>
            <person name="Hartmann F."/>
            <person name="Gautier V."/>
            <person name="Silar P."/>
            <person name="Giraud T."/>
            <person name="Johannesson H."/>
        </authorList>
    </citation>
    <scope>NUCLEOTIDE SEQUENCE [LARGE SCALE GENOMIC DNA]</scope>
    <source>
        <strain evidence="2 3">CBS 112042</strain>
    </source>
</reference>
<evidence type="ECO:0000313" key="2">
    <source>
        <dbReference type="EMBL" id="KAK4640976.1"/>
    </source>
</evidence>
<dbReference type="Pfam" id="PF00149">
    <property type="entry name" value="Metallophos"/>
    <property type="match status" value="1"/>
</dbReference>
<dbReference type="Gene3D" id="3.60.21.10">
    <property type="match status" value="1"/>
</dbReference>
<dbReference type="EMBL" id="JAFFGZ010000008">
    <property type="protein sequence ID" value="KAK4640976.1"/>
    <property type="molecule type" value="Genomic_DNA"/>
</dbReference>
<dbReference type="GeneID" id="87897622"/>
<keyword evidence="3" id="KW-1185">Reference proteome</keyword>
<dbReference type="PANTHER" id="PTHR12905:SF18">
    <property type="entry name" value="ESTER HYDROLASE, PUTATIVE (AFU_ORTHOLOGUE AFUA_4G03130)-RELATED"/>
    <property type="match status" value="1"/>
</dbReference>
<organism evidence="2 3">
    <name type="scientific">Podospora bellae-mahoneyi</name>
    <dbReference type="NCBI Taxonomy" id="2093777"/>
    <lineage>
        <taxon>Eukaryota</taxon>
        <taxon>Fungi</taxon>
        <taxon>Dikarya</taxon>
        <taxon>Ascomycota</taxon>
        <taxon>Pezizomycotina</taxon>
        <taxon>Sordariomycetes</taxon>
        <taxon>Sordariomycetidae</taxon>
        <taxon>Sordariales</taxon>
        <taxon>Podosporaceae</taxon>
        <taxon>Podospora</taxon>
    </lineage>
</organism>
<dbReference type="SUPFAM" id="SSF56300">
    <property type="entry name" value="Metallo-dependent phosphatases"/>
    <property type="match status" value="1"/>
</dbReference>
<dbReference type="InterPro" id="IPR029052">
    <property type="entry name" value="Metallo-depent_PP-like"/>
</dbReference>
<dbReference type="RefSeq" id="XP_062729952.1">
    <property type="nucleotide sequence ID" value="XM_062878140.1"/>
</dbReference>
<evidence type="ECO:0000259" key="1">
    <source>
        <dbReference type="Pfam" id="PF00149"/>
    </source>
</evidence>
<feature type="domain" description="Calcineurin-like phosphoesterase" evidence="1">
    <location>
        <begin position="149"/>
        <end position="315"/>
    </location>
</feature>
<proteinExistence type="predicted"/>
<dbReference type="PANTHER" id="PTHR12905">
    <property type="entry name" value="METALLOPHOSPHOESTERASE"/>
    <property type="match status" value="1"/>
</dbReference>
<name>A0ABR0FAH0_9PEZI</name>